<keyword evidence="4" id="KW-1133">Transmembrane helix</keyword>
<dbReference type="SUPFAM" id="SSF49354">
    <property type="entry name" value="PapD-like"/>
    <property type="match status" value="1"/>
</dbReference>
<keyword evidence="5" id="KW-0472">Membrane</keyword>
<evidence type="ECO:0000256" key="1">
    <source>
        <dbReference type="ARBA" id="ARBA00004211"/>
    </source>
</evidence>
<feature type="domain" description="MSP" evidence="7">
    <location>
        <begin position="4"/>
        <end position="132"/>
    </location>
</feature>
<comment type="similarity">
    <text evidence="2">Belongs to the VAMP-associated protein (VAP) (TC 9.B.17) family.</text>
</comment>
<evidence type="ECO:0000313" key="8">
    <source>
        <dbReference type="EMBL" id="KAA8490887.1"/>
    </source>
</evidence>
<comment type="caution">
    <text evidence="8">The sequence shown here is derived from an EMBL/GenBank/DDBJ whole genome shotgun (WGS) entry which is preliminary data.</text>
</comment>
<evidence type="ECO:0000256" key="3">
    <source>
        <dbReference type="ARBA" id="ARBA00022692"/>
    </source>
</evidence>
<dbReference type="AlphaFoldDB" id="A0A5J4YK64"/>
<dbReference type="OrthoDB" id="264603at2759"/>
<comment type="subcellular location">
    <subcellularLocation>
        <location evidence="1">Membrane</location>
        <topology evidence="1">Single-pass type IV membrane protein</topology>
    </subcellularLocation>
</comment>
<evidence type="ECO:0000256" key="2">
    <source>
        <dbReference type="ARBA" id="ARBA00008932"/>
    </source>
</evidence>
<keyword evidence="9" id="KW-1185">Reference proteome</keyword>
<dbReference type="PROSITE" id="PS50202">
    <property type="entry name" value="MSP"/>
    <property type="match status" value="1"/>
</dbReference>
<dbReference type="GO" id="GO:0005886">
    <property type="term" value="C:plasma membrane"/>
    <property type="evidence" value="ECO:0007669"/>
    <property type="project" value="TreeGrafter"/>
</dbReference>
<name>A0A5J4YK64_PORPP</name>
<dbReference type="InterPro" id="IPR000535">
    <property type="entry name" value="MSP_dom"/>
</dbReference>
<dbReference type="GO" id="GO:0061817">
    <property type="term" value="P:endoplasmic reticulum-plasma membrane tethering"/>
    <property type="evidence" value="ECO:0007669"/>
    <property type="project" value="TreeGrafter"/>
</dbReference>
<dbReference type="Proteomes" id="UP000324585">
    <property type="component" value="Unassembled WGS sequence"/>
</dbReference>
<dbReference type="InterPro" id="IPR016763">
    <property type="entry name" value="VAP"/>
</dbReference>
<dbReference type="GO" id="GO:0033149">
    <property type="term" value="F:FFAT motif binding"/>
    <property type="evidence" value="ECO:0007669"/>
    <property type="project" value="TreeGrafter"/>
</dbReference>
<evidence type="ECO:0000259" key="7">
    <source>
        <dbReference type="PROSITE" id="PS50202"/>
    </source>
</evidence>
<dbReference type="Gene3D" id="2.60.40.10">
    <property type="entry name" value="Immunoglobulins"/>
    <property type="match status" value="1"/>
</dbReference>
<dbReference type="InterPro" id="IPR013783">
    <property type="entry name" value="Ig-like_fold"/>
</dbReference>
<evidence type="ECO:0000256" key="5">
    <source>
        <dbReference type="ARBA" id="ARBA00023136"/>
    </source>
</evidence>
<reference evidence="9" key="1">
    <citation type="journal article" date="2019" name="Nat. Commun.">
        <title>Expansion of phycobilisome linker gene families in mesophilic red algae.</title>
        <authorList>
            <person name="Lee J."/>
            <person name="Kim D."/>
            <person name="Bhattacharya D."/>
            <person name="Yoon H.S."/>
        </authorList>
    </citation>
    <scope>NUCLEOTIDE SEQUENCE [LARGE SCALE GENOMIC DNA]</scope>
    <source>
        <strain evidence="9">CCMP 1328</strain>
    </source>
</reference>
<evidence type="ECO:0000256" key="6">
    <source>
        <dbReference type="SAM" id="Coils"/>
    </source>
</evidence>
<dbReference type="GO" id="GO:0005789">
    <property type="term" value="C:endoplasmic reticulum membrane"/>
    <property type="evidence" value="ECO:0007669"/>
    <property type="project" value="InterPro"/>
</dbReference>
<keyword evidence="6" id="KW-0175">Coiled coil</keyword>
<sequence length="243" mass="26517">MDDIVVMSPADVVTFELDASGKEVVSRMMLESQLRERVLFKVKTTAPDQYEARPTAGLLQARQSLELVLGMTGVGVGVAPEAIDVRKHKFMVQAVKAPDSLPADATEEQIRQAWKDIPAELIMSKKVAVALKAPAKAEPELPEPAPATTKVEFAGAARADLDPQAQQEFDAIEKRLQRLAVEKAKVQKQVDALLAHEQELVELEAKKAEGGELVGIPIEQCIIMLLLSIMSIILFIPRGESSF</sequence>
<evidence type="ECO:0000313" key="9">
    <source>
        <dbReference type="Proteomes" id="UP000324585"/>
    </source>
</evidence>
<accession>A0A5J4YK64</accession>
<dbReference type="Pfam" id="PF00635">
    <property type="entry name" value="Motile_Sperm"/>
    <property type="match status" value="1"/>
</dbReference>
<gene>
    <name evidence="8" type="ORF">FVE85_1334</name>
</gene>
<dbReference type="GO" id="GO:0090158">
    <property type="term" value="P:endoplasmic reticulum membrane organization"/>
    <property type="evidence" value="ECO:0007669"/>
    <property type="project" value="TreeGrafter"/>
</dbReference>
<dbReference type="EMBL" id="VRMN01000018">
    <property type="protein sequence ID" value="KAA8490887.1"/>
    <property type="molecule type" value="Genomic_DNA"/>
</dbReference>
<organism evidence="8 9">
    <name type="scientific">Porphyridium purpureum</name>
    <name type="common">Red alga</name>
    <name type="synonym">Porphyridium cruentum</name>
    <dbReference type="NCBI Taxonomy" id="35688"/>
    <lineage>
        <taxon>Eukaryota</taxon>
        <taxon>Rhodophyta</taxon>
        <taxon>Bangiophyceae</taxon>
        <taxon>Porphyridiales</taxon>
        <taxon>Porphyridiaceae</taxon>
        <taxon>Porphyridium</taxon>
    </lineage>
</organism>
<dbReference type="PANTHER" id="PTHR10809:SF6">
    <property type="entry name" value="AT11025P-RELATED"/>
    <property type="match status" value="1"/>
</dbReference>
<proteinExistence type="inferred from homology"/>
<protein>
    <submittedName>
        <fullName evidence="8">Vesicle-associated membrane protein/synaptobrevin-binding protein</fullName>
    </submittedName>
</protein>
<feature type="coiled-coil region" evidence="6">
    <location>
        <begin position="169"/>
        <end position="206"/>
    </location>
</feature>
<dbReference type="InterPro" id="IPR008962">
    <property type="entry name" value="PapD-like_sf"/>
</dbReference>
<evidence type="ECO:0000256" key="4">
    <source>
        <dbReference type="ARBA" id="ARBA00022989"/>
    </source>
</evidence>
<dbReference type="PANTHER" id="PTHR10809">
    <property type="entry name" value="VESICLE-ASSOCIATED MEMBRANE PROTEIN-ASSOCIATED PROTEIN"/>
    <property type="match status" value="1"/>
</dbReference>
<keyword evidence="3" id="KW-0812">Transmembrane</keyword>